<reference evidence="2 3" key="1">
    <citation type="submission" date="2021-01" db="EMBL/GenBank/DDBJ databases">
        <title>C459-1 draft genome sequence.</title>
        <authorList>
            <person name="Zhang X.-F."/>
        </authorList>
    </citation>
    <scope>NUCLEOTIDE SEQUENCE [LARGE SCALE GENOMIC DNA]</scope>
    <source>
        <strain evidence="3">C459-1</strain>
    </source>
</reference>
<keyword evidence="1" id="KW-0175">Coiled coil</keyword>
<evidence type="ECO:0008006" key="4">
    <source>
        <dbReference type="Google" id="ProtNLM"/>
    </source>
</evidence>
<name>A0ABS1R5U0_9SPHI</name>
<feature type="coiled-coil region" evidence="1">
    <location>
        <begin position="142"/>
        <end position="169"/>
    </location>
</feature>
<comment type="caution">
    <text evidence="2">The sequence shown here is derived from an EMBL/GenBank/DDBJ whole genome shotgun (WGS) entry which is preliminary data.</text>
</comment>
<protein>
    <recommendedName>
        <fullName evidence="4">HTH cro/C1-type domain-containing protein</fullName>
    </recommendedName>
</protein>
<keyword evidence="3" id="KW-1185">Reference proteome</keyword>
<gene>
    <name evidence="2" type="ORF">JKG61_15055</name>
</gene>
<dbReference type="EMBL" id="JAERTY010000008">
    <property type="protein sequence ID" value="MBL1410071.1"/>
    <property type="molecule type" value="Genomic_DNA"/>
</dbReference>
<dbReference type="Proteomes" id="UP000625283">
    <property type="component" value="Unassembled WGS sequence"/>
</dbReference>
<dbReference type="RefSeq" id="WP_202103779.1">
    <property type="nucleotide sequence ID" value="NZ_JAERTY010000008.1"/>
</dbReference>
<evidence type="ECO:0000256" key="1">
    <source>
        <dbReference type="SAM" id="Coils"/>
    </source>
</evidence>
<sequence length="196" mass="22710">MGINLPSRFDLYVRICGRDSISSIPLEYKLVSHYKYTYNSFNIQNLVIKYSKLGYLNLGKSPETLGFLGMDENESLGKYIQRRLRERGIEDKAVADILNLSVKTIPKIYKQSEIPSDRIAKISILLNENVYLHYYGSKEPLKSILNRNAQELEEKVSKLDLLIEQQAKTINDKDHIIELQNKLITELEEKLSKRDT</sequence>
<evidence type="ECO:0000313" key="2">
    <source>
        <dbReference type="EMBL" id="MBL1410071.1"/>
    </source>
</evidence>
<accession>A0ABS1R5U0</accession>
<evidence type="ECO:0000313" key="3">
    <source>
        <dbReference type="Proteomes" id="UP000625283"/>
    </source>
</evidence>
<proteinExistence type="predicted"/>
<organism evidence="2 3">
    <name type="scientific">Sphingobacterium faecale</name>
    <dbReference type="NCBI Taxonomy" id="2803775"/>
    <lineage>
        <taxon>Bacteria</taxon>
        <taxon>Pseudomonadati</taxon>
        <taxon>Bacteroidota</taxon>
        <taxon>Sphingobacteriia</taxon>
        <taxon>Sphingobacteriales</taxon>
        <taxon>Sphingobacteriaceae</taxon>
        <taxon>Sphingobacterium</taxon>
    </lineage>
</organism>